<name>B9YCL1_9FIRM</name>
<dbReference type="EMBL" id="ACCF01000224">
    <property type="protein sequence ID" value="EEF66305.1"/>
    <property type="molecule type" value="Genomic_DNA"/>
</dbReference>
<dbReference type="Proteomes" id="UP000005950">
    <property type="component" value="Unassembled WGS sequence"/>
</dbReference>
<reference evidence="1 2" key="1">
    <citation type="submission" date="2008-12" db="EMBL/GenBank/DDBJ databases">
        <authorList>
            <person name="Fulton L."/>
            <person name="Clifton S."/>
            <person name="Fulton B."/>
            <person name="Xu J."/>
            <person name="Minx P."/>
            <person name="Pepin K.H."/>
            <person name="Johnson M."/>
            <person name="Bhonagiri V."/>
            <person name="Nash W.E."/>
            <person name="Mardis E.R."/>
            <person name="Wilson R.K."/>
        </authorList>
    </citation>
    <scope>NUCLEOTIDE SEQUENCE [LARGE SCALE GENOMIC DNA]</scope>
    <source>
        <strain evidence="1 2">DSM 12042</strain>
    </source>
</reference>
<protein>
    <submittedName>
        <fullName evidence="1">Uncharacterized protein</fullName>
    </submittedName>
</protein>
<dbReference type="STRING" id="545696.HOLDEFILI_03572"/>
<evidence type="ECO:0000313" key="1">
    <source>
        <dbReference type="EMBL" id="EEF66305.1"/>
    </source>
</evidence>
<proteinExistence type="predicted"/>
<accession>B9YCL1</accession>
<comment type="caution">
    <text evidence="1">The sequence shown here is derived from an EMBL/GenBank/DDBJ whole genome shotgun (WGS) entry which is preliminary data.</text>
</comment>
<dbReference type="AlphaFoldDB" id="B9YCL1"/>
<evidence type="ECO:0000313" key="2">
    <source>
        <dbReference type="Proteomes" id="UP000005950"/>
    </source>
</evidence>
<organism evidence="1 2">
    <name type="scientific">Holdemania filiformis DSM 12042</name>
    <dbReference type="NCBI Taxonomy" id="545696"/>
    <lineage>
        <taxon>Bacteria</taxon>
        <taxon>Bacillati</taxon>
        <taxon>Bacillota</taxon>
        <taxon>Erysipelotrichia</taxon>
        <taxon>Erysipelotrichales</taxon>
        <taxon>Erysipelotrichaceae</taxon>
        <taxon>Holdemania</taxon>
    </lineage>
</organism>
<sequence>MTYPVFLRKSGVKSALSAVRKNGKQIGVPVEFLDEFPLGTRYNESRVKNQINPVLIP</sequence>
<reference evidence="1 2" key="2">
    <citation type="submission" date="2009-02" db="EMBL/GenBank/DDBJ databases">
        <title>Draft genome sequence of Holdemania filiformis DSM 12042.</title>
        <authorList>
            <person name="Sudarsanam P."/>
            <person name="Ley R."/>
            <person name="Guruge J."/>
            <person name="Turnbaugh P.J."/>
            <person name="Mahowald M."/>
            <person name="Liep D."/>
            <person name="Gordon J."/>
        </authorList>
    </citation>
    <scope>NUCLEOTIDE SEQUENCE [LARGE SCALE GENOMIC DNA]</scope>
    <source>
        <strain evidence="1 2">DSM 12042</strain>
    </source>
</reference>
<dbReference type="HOGENOM" id="CLU_2990538_0_0_9"/>
<gene>
    <name evidence="1" type="ORF">HOLDEFILI_03572</name>
</gene>